<sequence length="210" mass="22411">MSSYPSSSALTLEQLSPTTSSSTTPTTPTLMNIPNNLSTSLPPSGAAVPLLPPDARHGKVWANSGSFAFPAGIVSVFYIHKGMGMVTAQSTRHSSCFGVSCSRSTGASRNVVMSYPHAIWALPPPGTNTTNTKKIAAPWYTHHLKSLSTILILALCATLLIALLIALFILEAFVSRLYIGPILTLLLFILHTTLRPTRSPTRSAVEKPKL</sequence>
<accession>A0AAW0CJJ5</accession>
<feature type="compositionally biased region" description="Low complexity" evidence="1">
    <location>
        <begin position="16"/>
        <end position="29"/>
    </location>
</feature>
<evidence type="ECO:0000313" key="4">
    <source>
        <dbReference type="Proteomes" id="UP001383192"/>
    </source>
</evidence>
<keyword evidence="2" id="KW-1133">Transmembrane helix</keyword>
<protein>
    <submittedName>
        <fullName evidence="3">Uncharacterized protein</fullName>
    </submittedName>
</protein>
<keyword evidence="2" id="KW-0812">Transmembrane</keyword>
<feature type="compositionally biased region" description="Polar residues" evidence="1">
    <location>
        <begin position="1"/>
        <end position="15"/>
    </location>
</feature>
<feature type="transmembrane region" description="Helical" evidence="2">
    <location>
        <begin position="176"/>
        <end position="194"/>
    </location>
</feature>
<feature type="transmembrane region" description="Helical" evidence="2">
    <location>
        <begin position="150"/>
        <end position="170"/>
    </location>
</feature>
<name>A0AAW0CJJ5_9AGAR</name>
<reference evidence="3 4" key="1">
    <citation type="submission" date="2024-01" db="EMBL/GenBank/DDBJ databases">
        <title>A draft genome for a cacao thread blight-causing isolate of Paramarasmius palmivorus.</title>
        <authorList>
            <person name="Baruah I.K."/>
            <person name="Bukari Y."/>
            <person name="Amoako-Attah I."/>
            <person name="Meinhardt L.W."/>
            <person name="Bailey B.A."/>
            <person name="Cohen S.P."/>
        </authorList>
    </citation>
    <scope>NUCLEOTIDE SEQUENCE [LARGE SCALE GENOMIC DNA]</scope>
    <source>
        <strain evidence="3 4">GH-12</strain>
    </source>
</reference>
<organism evidence="3 4">
    <name type="scientific">Paramarasmius palmivorus</name>
    <dbReference type="NCBI Taxonomy" id="297713"/>
    <lineage>
        <taxon>Eukaryota</taxon>
        <taxon>Fungi</taxon>
        <taxon>Dikarya</taxon>
        <taxon>Basidiomycota</taxon>
        <taxon>Agaricomycotina</taxon>
        <taxon>Agaricomycetes</taxon>
        <taxon>Agaricomycetidae</taxon>
        <taxon>Agaricales</taxon>
        <taxon>Marasmiineae</taxon>
        <taxon>Marasmiaceae</taxon>
        <taxon>Paramarasmius</taxon>
    </lineage>
</organism>
<proteinExistence type="predicted"/>
<comment type="caution">
    <text evidence="3">The sequence shown here is derived from an EMBL/GenBank/DDBJ whole genome shotgun (WGS) entry which is preliminary data.</text>
</comment>
<keyword evidence="2" id="KW-0472">Membrane</keyword>
<evidence type="ECO:0000256" key="1">
    <source>
        <dbReference type="SAM" id="MobiDB-lite"/>
    </source>
</evidence>
<evidence type="ECO:0000256" key="2">
    <source>
        <dbReference type="SAM" id="Phobius"/>
    </source>
</evidence>
<feature type="region of interest" description="Disordered" evidence="1">
    <location>
        <begin position="1"/>
        <end position="38"/>
    </location>
</feature>
<gene>
    <name evidence="3" type="ORF">VNI00_010363</name>
</gene>
<dbReference type="EMBL" id="JAYKXP010000041">
    <property type="protein sequence ID" value="KAK7038971.1"/>
    <property type="molecule type" value="Genomic_DNA"/>
</dbReference>
<dbReference type="Proteomes" id="UP001383192">
    <property type="component" value="Unassembled WGS sequence"/>
</dbReference>
<evidence type="ECO:0000313" key="3">
    <source>
        <dbReference type="EMBL" id="KAK7038971.1"/>
    </source>
</evidence>
<keyword evidence="4" id="KW-1185">Reference proteome</keyword>
<dbReference type="AlphaFoldDB" id="A0AAW0CJJ5"/>
<feature type="transmembrane region" description="Helical" evidence="2">
    <location>
        <begin position="60"/>
        <end position="79"/>
    </location>
</feature>